<dbReference type="GO" id="GO:0004672">
    <property type="term" value="F:protein kinase activity"/>
    <property type="evidence" value="ECO:0007669"/>
    <property type="project" value="InterPro"/>
</dbReference>
<dbReference type="Proteomes" id="UP000007305">
    <property type="component" value="Chromosome 4"/>
</dbReference>
<reference evidence="2" key="2">
    <citation type="submission" date="2019-07" db="EMBL/GenBank/DDBJ databases">
        <authorList>
            <person name="Seetharam A."/>
            <person name="Woodhouse M."/>
            <person name="Cannon E."/>
        </authorList>
    </citation>
    <scope>NUCLEOTIDE SEQUENCE [LARGE SCALE GENOMIC DNA]</scope>
    <source>
        <strain evidence="2">cv. B73</strain>
    </source>
</reference>
<organism evidence="2 3">
    <name type="scientific">Zea mays</name>
    <name type="common">Maize</name>
    <dbReference type="NCBI Taxonomy" id="4577"/>
    <lineage>
        <taxon>Eukaryota</taxon>
        <taxon>Viridiplantae</taxon>
        <taxon>Streptophyta</taxon>
        <taxon>Embryophyta</taxon>
        <taxon>Tracheophyta</taxon>
        <taxon>Spermatophyta</taxon>
        <taxon>Magnoliopsida</taxon>
        <taxon>Liliopsida</taxon>
        <taxon>Poales</taxon>
        <taxon>Poaceae</taxon>
        <taxon>PACMAD clade</taxon>
        <taxon>Panicoideae</taxon>
        <taxon>Andropogonodae</taxon>
        <taxon>Andropogoneae</taxon>
        <taxon>Tripsacinae</taxon>
        <taxon>Zea</taxon>
    </lineage>
</organism>
<dbReference type="InterPro" id="IPR008266">
    <property type="entry name" value="Tyr_kinase_AS"/>
</dbReference>
<reference evidence="2" key="3">
    <citation type="submission" date="2021-05" db="UniProtKB">
        <authorList>
            <consortium name="EnsemblPlants"/>
        </authorList>
    </citation>
    <scope>IDENTIFICATION</scope>
    <source>
        <strain evidence="2">cv. B73</strain>
    </source>
</reference>
<evidence type="ECO:0000313" key="2">
    <source>
        <dbReference type="EnsemblPlants" id="Zm00001eb192540_P001"/>
    </source>
</evidence>
<feature type="domain" description="Protein kinase" evidence="1">
    <location>
        <begin position="1"/>
        <end position="108"/>
    </location>
</feature>
<dbReference type="InParanoid" id="A0A804NWY7"/>
<dbReference type="PROSITE" id="PS50011">
    <property type="entry name" value="PROTEIN_KINASE_DOM"/>
    <property type="match status" value="1"/>
</dbReference>
<dbReference type="InterPro" id="IPR000719">
    <property type="entry name" value="Prot_kinase_dom"/>
</dbReference>
<reference evidence="3" key="1">
    <citation type="journal article" date="2009" name="Science">
        <title>The B73 maize genome: complexity, diversity, and dynamics.</title>
        <authorList>
            <person name="Schnable P.S."/>
            <person name="Ware D."/>
            <person name="Fulton R.S."/>
            <person name="Stein J.C."/>
            <person name="Wei F."/>
            <person name="Pasternak S."/>
            <person name="Liang C."/>
            <person name="Zhang J."/>
            <person name="Fulton L."/>
            <person name="Graves T.A."/>
            <person name="Minx P."/>
            <person name="Reily A.D."/>
            <person name="Courtney L."/>
            <person name="Kruchowski S.S."/>
            <person name="Tomlinson C."/>
            <person name="Strong C."/>
            <person name="Delehaunty K."/>
            <person name="Fronick C."/>
            <person name="Courtney B."/>
            <person name="Rock S.M."/>
            <person name="Belter E."/>
            <person name="Du F."/>
            <person name="Kim K."/>
            <person name="Abbott R.M."/>
            <person name="Cotton M."/>
            <person name="Levy A."/>
            <person name="Marchetto P."/>
            <person name="Ochoa K."/>
            <person name="Jackson S.M."/>
            <person name="Gillam B."/>
            <person name="Chen W."/>
            <person name="Yan L."/>
            <person name="Higginbotham J."/>
            <person name="Cardenas M."/>
            <person name="Waligorski J."/>
            <person name="Applebaum E."/>
            <person name="Phelps L."/>
            <person name="Falcone J."/>
            <person name="Kanchi K."/>
            <person name="Thane T."/>
            <person name="Scimone A."/>
            <person name="Thane N."/>
            <person name="Henke J."/>
            <person name="Wang T."/>
            <person name="Ruppert J."/>
            <person name="Shah N."/>
            <person name="Rotter K."/>
            <person name="Hodges J."/>
            <person name="Ingenthron E."/>
            <person name="Cordes M."/>
            <person name="Kohlberg S."/>
            <person name="Sgro J."/>
            <person name="Delgado B."/>
            <person name="Mead K."/>
            <person name="Chinwalla A."/>
            <person name="Leonard S."/>
            <person name="Crouse K."/>
            <person name="Collura K."/>
            <person name="Kudrna D."/>
            <person name="Currie J."/>
            <person name="He R."/>
            <person name="Angelova A."/>
            <person name="Rajasekar S."/>
            <person name="Mueller T."/>
            <person name="Lomeli R."/>
            <person name="Scara G."/>
            <person name="Ko A."/>
            <person name="Delaney K."/>
            <person name="Wissotski M."/>
            <person name="Lopez G."/>
            <person name="Campos D."/>
            <person name="Braidotti M."/>
            <person name="Ashley E."/>
            <person name="Golser W."/>
            <person name="Kim H."/>
            <person name="Lee S."/>
            <person name="Lin J."/>
            <person name="Dujmic Z."/>
            <person name="Kim W."/>
            <person name="Talag J."/>
            <person name="Zuccolo A."/>
            <person name="Fan C."/>
            <person name="Sebastian A."/>
            <person name="Kramer M."/>
            <person name="Spiegel L."/>
            <person name="Nascimento L."/>
            <person name="Zutavern T."/>
            <person name="Miller B."/>
            <person name="Ambroise C."/>
            <person name="Muller S."/>
            <person name="Spooner W."/>
            <person name="Narechania A."/>
            <person name="Ren L."/>
            <person name="Wei S."/>
            <person name="Kumari S."/>
            <person name="Faga B."/>
            <person name="Levy M.J."/>
            <person name="McMahan L."/>
            <person name="Van Buren P."/>
            <person name="Vaughn M.W."/>
            <person name="Ying K."/>
            <person name="Yeh C.-T."/>
            <person name="Emrich S.J."/>
            <person name="Jia Y."/>
            <person name="Kalyanaraman A."/>
            <person name="Hsia A.-P."/>
            <person name="Barbazuk W.B."/>
            <person name="Baucom R.S."/>
            <person name="Brutnell T.P."/>
            <person name="Carpita N.C."/>
            <person name="Chaparro C."/>
            <person name="Chia J.-M."/>
            <person name="Deragon J.-M."/>
            <person name="Estill J.C."/>
            <person name="Fu Y."/>
            <person name="Jeddeloh J.A."/>
            <person name="Han Y."/>
            <person name="Lee H."/>
            <person name="Li P."/>
            <person name="Lisch D.R."/>
            <person name="Liu S."/>
            <person name="Liu Z."/>
            <person name="Nagel D.H."/>
            <person name="McCann M.C."/>
            <person name="SanMiguel P."/>
            <person name="Myers A.M."/>
            <person name="Nettleton D."/>
            <person name="Nguyen J."/>
            <person name="Penning B.W."/>
            <person name="Ponnala L."/>
            <person name="Schneider K.L."/>
            <person name="Schwartz D.C."/>
            <person name="Sharma A."/>
            <person name="Soderlund C."/>
            <person name="Springer N.M."/>
            <person name="Sun Q."/>
            <person name="Wang H."/>
            <person name="Waterman M."/>
            <person name="Westerman R."/>
            <person name="Wolfgruber T.K."/>
            <person name="Yang L."/>
            <person name="Yu Y."/>
            <person name="Zhang L."/>
            <person name="Zhou S."/>
            <person name="Zhu Q."/>
            <person name="Bennetzen J.L."/>
            <person name="Dawe R.K."/>
            <person name="Jiang J."/>
            <person name="Jiang N."/>
            <person name="Presting G.G."/>
            <person name="Wessler S.R."/>
            <person name="Aluru S."/>
            <person name="Martienssen R.A."/>
            <person name="Clifton S.W."/>
            <person name="McCombie W.R."/>
            <person name="Wing R.A."/>
            <person name="Wilson R.K."/>
        </authorList>
    </citation>
    <scope>NUCLEOTIDE SEQUENCE [LARGE SCALE GENOMIC DNA]</scope>
    <source>
        <strain evidence="3">cv. B73</strain>
    </source>
</reference>
<dbReference type="AlphaFoldDB" id="A0A804NWY7"/>
<evidence type="ECO:0000313" key="3">
    <source>
        <dbReference type="Proteomes" id="UP000007305"/>
    </source>
</evidence>
<sequence>MPSIIHRDVTPSNILMDEQVSANQYNNWSPMDALRLFDRMCMEHEPSRTIIMNLGSLNVMVDAYHAERIDAGLRPTTNATDGMVKLLAAGVEVNVRDTEVRTLVHWAS</sequence>
<accession>A0A804NWY7</accession>
<dbReference type="EnsemblPlants" id="Zm00001eb192540_T001">
    <property type="protein sequence ID" value="Zm00001eb192540_P001"/>
    <property type="gene ID" value="Zm00001eb192540"/>
</dbReference>
<dbReference type="GO" id="GO:0005524">
    <property type="term" value="F:ATP binding"/>
    <property type="evidence" value="ECO:0007669"/>
    <property type="project" value="InterPro"/>
</dbReference>
<evidence type="ECO:0000259" key="1">
    <source>
        <dbReference type="PROSITE" id="PS50011"/>
    </source>
</evidence>
<dbReference type="PROSITE" id="PS00109">
    <property type="entry name" value="PROTEIN_KINASE_TYR"/>
    <property type="match status" value="1"/>
</dbReference>
<protein>
    <recommendedName>
        <fullName evidence="1">Protein kinase domain-containing protein</fullName>
    </recommendedName>
</protein>
<proteinExistence type="predicted"/>
<keyword evidence="3" id="KW-1185">Reference proteome</keyword>
<name>A0A804NWY7_MAIZE</name>
<dbReference type="Gramene" id="Zm00001eb192540_T001">
    <property type="protein sequence ID" value="Zm00001eb192540_P001"/>
    <property type="gene ID" value="Zm00001eb192540"/>
</dbReference>